<dbReference type="Proteomes" id="UP000004691">
    <property type="component" value="Unassembled WGS sequence"/>
</dbReference>
<feature type="transmembrane region" description="Helical" evidence="8">
    <location>
        <begin position="34"/>
        <end position="52"/>
    </location>
</feature>
<dbReference type="SUPFAM" id="SSF103473">
    <property type="entry name" value="MFS general substrate transporter"/>
    <property type="match status" value="1"/>
</dbReference>
<dbReference type="PANTHER" id="PTHR23517">
    <property type="entry name" value="RESISTANCE PROTEIN MDTM, PUTATIVE-RELATED-RELATED"/>
    <property type="match status" value="1"/>
</dbReference>
<feature type="region of interest" description="Disordered" evidence="7">
    <location>
        <begin position="1"/>
        <end position="30"/>
    </location>
</feature>
<dbReference type="STRING" id="882086.SacxiDRAFT_4193"/>
<dbReference type="InterPro" id="IPR036259">
    <property type="entry name" value="MFS_trans_sf"/>
</dbReference>
<feature type="transmembrane region" description="Helical" evidence="8">
    <location>
        <begin position="389"/>
        <end position="408"/>
    </location>
</feature>
<feature type="transmembrane region" description="Helical" evidence="8">
    <location>
        <begin position="358"/>
        <end position="383"/>
    </location>
</feature>
<dbReference type="PROSITE" id="PS00216">
    <property type="entry name" value="SUGAR_TRANSPORT_1"/>
    <property type="match status" value="1"/>
</dbReference>
<dbReference type="GO" id="GO:0022857">
    <property type="term" value="F:transmembrane transporter activity"/>
    <property type="evidence" value="ECO:0007669"/>
    <property type="project" value="InterPro"/>
</dbReference>
<organism evidence="10 11">
    <name type="scientific">Saccharomonospora xinjiangensis XJ-54</name>
    <dbReference type="NCBI Taxonomy" id="882086"/>
    <lineage>
        <taxon>Bacteria</taxon>
        <taxon>Bacillati</taxon>
        <taxon>Actinomycetota</taxon>
        <taxon>Actinomycetes</taxon>
        <taxon>Pseudonocardiales</taxon>
        <taxon>Pseudonocardiaceae</taxon>
        <taxon>Saccharomonospora</taxon>
    </lineage>
</organism>
<dbReference type="PROSITE" id="PS50850">
    <property type="entry name" value="MFS"/>
    <property type="match status" value="1"/>
</dbReference>
<sequence>MRTDHLDTGRDRPGVADSSATGGPKPSPRRASTWRFWATAYTLLILLTGTNLPTPLYRDYEDRFGLSPLTTTLIFAAYVVVLIPSLLLVGPLSDAIGRRRVLIPSLAVAALGTVGFALASGPGWLFASRALQGLAIGAAAGPLTAALTELEPTGDHRRAALVSTVVTVGGMGLGPVLGALLAQYGPAPRVLPFVVELMLLIPAAVAIALLPDTRPTTRWRPRRPEIPPSVRTVFATSGTATFLAFAVIGLFLTLVPAYVATLAHSANLVLGGGVVALMLASSAIAQLVAYGRPSHSPERAGLPLLATGLGLLALAGTLSSPLVLLAAVVVAGAGQGLVYLGGLAAVNASATADRRAGVLSSFYVITYIGVGVPIIGVGFLATILDVTVAVRYFAGVVAVLCLALLFVLGRARRRGEEECRSSNP</sequence>
<keyword evidence="5 8" id="KW-1133">Transmembrane helix</keyword>
<dbReference type="InterPro" id="IPR011701">
    <property type="entry name" value="MFS"/>
</dbReference>
<evidence type="ECO:0000256" key="2">
    <source>
        <dbReference type="ARBA" id="ARBA00022448"/>
    </source>
</evidence>
<dbReference type="InterPro" id="IPR050171">
    <property type="entry name" value="MFS_Transporters"/>
</dbReference>
<feature type="transmembrane region" description="Helical" evidence="8">
    <location>
        <begin position="126"/>
        <end position="147"/>
    </location>
</feature>
<feature type="transmembrane region" description="Helical" evidence="8">
    <location>
        <begin position="324"/>
        <end position="346"/>
    </location>
</feature>
<feature type="compositionally biased region" description="Basic and acidic residues" evidence="7">
    <location>
        <begin position="1"/>
        <end position="14"/>
    </location>
</feature>
<dbReference type="InterPro" id="IPR005829">
    <property type="entry name" value="Sugar_transporter_CS"/>
</dbReference>
<dbReference type="RefSeq" id="WP_006240608.1">
    <property type="nucleotide sequence ID" value="NZ_JH636049.1"/>
</dbReference>
<keyword evidence="4 8" id="KW-0812">Transmembrane</keyword>
<dbReference type="Pfam" id="PF07690">
    <property type="entry name" value="MFS_1"/>
    <property type="match status" value="1"/>
</dbReference>
<proteinExistence type="predicted"/>
<dbReference type="HOGENOM" id="CLU_038683_1_1_11"/>
<evidence type="ECO:0000256" key="5">
    <source>
        <dbReference type="ARBA" id="ARBA00022989"/>
    </source>
</evidence>
<evidence type="ECO:0000256" key="7">
    <source>
        <dbReference type="SAM" id="MobiDB-lite"/>
    </source>
</evidence>
<evidence type="ECO:0000313" key="10">
    <source>
        <dbReference type="EMBL" id="EID56375.1"/>
    </source>
</evidence>
<reference evidence="10 11" key="1">
    <citation type="submission" date="2012-01" db="EMBL/GenBank/DDBJ databases">
        <title>Improved High-Quality Draft sequence of Saccharomonospora xinjiangensis XJ-54.</title>
        <authorList>
            <consortium name="US DOE Joint Genome Institute"/>
            <person name="Lucas S."/>
            <person name="Han J."/>
            <person name="Lapidus A."/>
            <person name="Cheng J.-F."/>
            <person name="Goodwin L."/>
            <person name="Pitluck S."/>
            <person name="Peters L."/>
            <person name="Mikhailova N."/>
            <person name="Teshima H."/>
            <person name="Detter J.C."/>
            <person name="Han C."/>
            <person name="Tapia R."/>
            <person name="Land M."/>
            <person name="Hauser L."/>
            <person name="Kyrpides N."/>
            <person name="Ivanova N."/>
            <person name="Pagani I."/>
            <person name="Brambilla E.-M."/>
            <person name="Klenk H.-P."/>
            <person name="Woyke T."/>
        </authorList>
    </citation>
    <scope>NUCLEOTIDE SEQUENCE [LARGE SCALE GENOMIC DNA]</scope>
    <source>
        <strain evidence="10 11">XJ-54</strain>
    </source>
</reference>
<evidence type="ECO:0000256" key="1">
    <source>
        <dbReference type="ARBA" id="ARBA00004651"/>
    </source>
</evidence>
<name>I0V8C2_9PSEU</name>
<feature type="transmembrane region" description="Helical" evidence="8">
    <location>
        <begin position="190"/>
        <end position="211"/>
    </location>
</feature>
<comment type="subcellular location">
    <subcellularLocation>
        <location evidence="1">Cell membrane</location>
        <topology evidence="1">Multi-pass membrane protein</topology>
    </subcellularLocation>
</comment>
<dbReference type="PANTHER" id="PTHR23517:SF13">
    <property type="entry name" value="MAJOR FACILITATOR SUPERFAMILY MFS_1"/>
    <property type="match status" value="1"/>
</dbReference>
<keyword evidence="2" id="KW-0813">Transport</keyword>
<dbReference type="AlphaFoldDB" id="I0V8C2"/>
<evidence type="ECO:0000259" key="9">
    <source>
        <dbReference type="PROSITE" id="PS50850"/>
    </source>
</evidence>
<dbReference type="OrthoDB" id="3177957at2"/>
<feature type="transmembrane region" description="Helical" evidence="8">
    <location>
        <begin position="232"/>
        <end position="259"/>
    </location>
</feature>
<feature type="transmembrane region" description="Helical" evidence="8">
    <location>
        <begin position="64"/>
        <end position="89"/>
    </location>
</feature>
<keyword evidence="11" id="KW-1185">Reference proteome</keyword>
<feature type="transmembrane region" description="Helical" evidence="8">
    <location>
        <begin position="101"/>
        <end position="120"/>
    </location>
</feature>
<evidence type="ECO:0000256" key="8">
    <source>
        <dbReference type="SAM" id="Phobius"/>
    </source>
</evidence>
<evidence type="ECO:0000313" key="11">
    <source>
        <dbReference type="Proteomes" id="UP000004691"/>
    </source>
</evidence>
<protein>
    <submittedName>
        <fullName evidence="10">Arabinose efflux permease family protein</fullName>
    </submittedName>
</protein>
<dbReference type="Gene3D" id="1.20.1250.20">
    <property type="entry name" value="MFS general substrate transporter like domains"/>
    <property type="match status" value="1"/>
</dbReference>
<dbReference type="eggNOG" id="COG0477">
    <property type="taxonomic scope" value="Bacteria"/>
</dbReference>
<dbReference type="EMBL" id="JH636049">
    <property type="protein sequence ID" value="EID56375.1"/>
    <property type="molecule type" value="Genomic_DNA"/>
</dbReference>
<accession>I0V8C2</accession>
<feature type="transmembrane region" description="Helical" evidence="8">
    <location>
        <begin position="265"/>
        <end position="288"/>
    </location>
</feature>
<dbReference type="InterPro" id="IPR020846">
    <property type="entry name" value="MFS_dom"/>
</dbReference>
<evidence type="ECO:0000256" key="3">
    <source>
        <dbReference type="ARBA" id="ARBA00022475"/>
    </source>
</evidence>
<keyword evidence="3" id="KW-1003">Cell membrane</keyword>
<evidence type="ECO:0000256" key="6">
    <source>
        <dbReference type="ARBA" id="ARBA00023136"/>
    </source>
</evidence>
<feature type="domain" description="Major facilitator superfamily (MFS) profile" evidence="9">
    <location>
        <begin position="35"/>
        <end position="412"/>
    </location>
</feature>
<dbReference type="GO" id="GO:0005886">
    <property type="term" value="C:plasma membrane"/>
    <property type="evidence" value="ECO:0007669"/>
    <property type="project" value="UniProtKB-SubCell"/>
</dbReference>
<gene>
    <name evidence="10" type="ORF">SacxiDRAFT_4193</name>
</gene>
<feature type="transmembrane region" description="Helical" evidence="8">
    <location>
        <begin position="300"/>
        <end position="318"/>
    </location>
</feature>
<feature type="transmembrane region" description="Helical" evidence="8">
    <location>
        <begin position="159"/>
        <end position="184"/>
    </location>
</feature>
<evidence type="ECO:0000256" key="4">
    <source>
        <dbReference type="ARBA" id="ARBA00022692"/>
    </source>
</evidence>
<keyword evidence="6 8" id="KW-0472">Membrane</keyword>